<sequence length="72" mass="7914">MAEPSHPRYRCTSCGNLTRFDVTATRRTRAFHHYTVGGELTVERTDVLAEDVEAVECTWCGPAGVVETLDAG</sequence>
<reference evidence="1" key="1">
    <citation type="submission" date="2023-01" db="EMBL/GenBank/DDBJ databases">
        <title>The diversity of Class Acidimicrobiia in South China Sea sediment environments and the proposal of Iamia marina sp. nov., a novel species of the genus Iamia.</title>
        <authorList>
            <person name="He Y."/>
            <person name="Tian X."/>
        </authorList>
    </citation>
    <scope>NUCLEOTIDE SEQUENCE</scope>
    <source>
        <strain evidence="1">DSM 19957</strain>
    </source>
</reference>
<protein>
    <submittedName>
        <fullName evidence="1">Uncharacterized protein</fullName>
    </submittedName>
</protein>
<dbReference type="EMBL" id="CP116942">
    <property type="protein sequence ID" value="WCO65645.1"/>
    <property type="molecule type" value="Genomic_DNA"/>
</dbReference>
<organism evidence="1 2">
    <name type="scientific">Iamia majanohamensis</name>
    <dbReference type="NCBI Taxonomy" id="467976"/>
    <lineage>
        <taxon>Bacteria</taxon>
        <taxon>Bacillati</taxon>
        <taxon>Actinomycetota</taxon>
        <taxon>Acidimicrobiia</taxon>
        <taxon>Acidimicrobiales</taxon>
        <taxon>Iamiaceae</taxon>
        <taxon>Iamia</taxon>
    </lineage>
</organism>
<proteinExistence type="predicted"/>
<dbReference type="KEGG" id="ima:PO878_14160"/>
<keyword evidence="2" id="KW-1185">Reference proteome</keyword>
<name>A0AAE9Y3A9_9ACTN</name>
<accession>A0AAE9Y3A9</accession>
<dbReference type="Proteomes" id="UP001216390">
    <property type="component" value="Chromosome"/>
</dbReference>
<gene>
    <name evidence="1" type="ORF">PO878_14160</name>
</gene>
<dbReference type="AlphaFoldDB" id="A0AAE9Y3A9"/>
<evidence type="ECO:0000313" key="1">
    <source>
        <dbReference type="EMBL" id="WCO65645.1"/>
    </source>
</evidence>
<evidence type="ECO:0000313" key="2">
    <source>
        <dbReference type="Proteomes" id="UP001216390"/>
    </source>
</evidence>
<dbReference type="RefSeq" id="WP_272735172.1">
    <property type="nucleotide sequence ID" value="NZ_CP116942.1"/>
</dbReference>